<sequence>MTHSHSQSQYDPAKEIENMNSDYRMKSLIAAATIERAYLSYRDRQMFILLKHAVRAAEQSWTYDILRKISPKEAELLNDPSVKARVRFRFGGTEFPPIILFKIYLTNNGTKYISGKRIIRPATNAASDACKLMGHRKFYDQMIIDACQFEKDKITDEVDVTTVKDYMQYLSNTDETPSYLGGKENYWRQLSLEVLPRQSIMYDIIEYLKTKSPSQRLQNEMPVLLSRPVTQEVQLEQFRVISRLPSPPSSAYPFIKAVVKPQASGGATQRRSVQSRRRVAKMKKMYGMDSSNDHVKRDEAQDLTVRATSSLSRQVDIAENLSHPATTSPKPTAPSTVKPSTGVRRETRPAPDVEPEEQEARALYEWTCDLNLDEINKGIFPSSASRPESAPRSVSFSSQLTKRVYAT</sequence>
<dbReference type="Proteomes" id="UP001642483">
    <property type="component" value="Unassembled WGS sequence"/>
</dbReference>
<proteinExistence type="predicted"/>
<evidence type="ECO:0000256" key="1">
    <source>
        <dbReference type="SAM" id="MobiDB-lite"/>
    </source>
</evidence>
<protein>
    <submittedName>
        <fullName evidence="2">Uncharacterized protein</fullName>
    </submittedName>
</protein>
<accession>A0ABP0F0C9</accession>
<feature type="region of interest" description="Disordered" evidence="1">
    <location>
        <begin position="320"/>
        <end position="359"/>
    </location>
</feature>
<keyword evidence="3" id="KW-1185">Reference proteome</keyword>
<feature type="compositionally biased region" description="Low complexity" evidence="1">
    <location>
        <begin position="381"/>
        <end position="395"/>
    </location>
</feature>
<organism evidence="2 3">
    <name type="scientific">Clavelina lepadiformis</name>
    <name type="common">Light-bulb sea squirt</name>
    <name type="synonym">Ascidia lepadiformis</name>
    <dbReference type="NCBI Taxonomy" id="159417"/>
    <lineage>
        <taxon>Eukaryota</taxon>
        <taxon>Metazoa</taxon>
        <taxon>Chordata</taxon>
        <taxon>Tunicata</taxon>
        <taxon>Ascidiacea</taxon>
        <taxon>Aplousobranchia</taxon>
        <taxon>Clavelinidae</taxon>
        <taxon>Clavelina</taxon>
    </lineage>
</organism>
<evidence type="ECO:0000313" key="2">
    <source>
        <dbReference type="EMBL" id="CAK8671717.1"/>
    </source>
</evidence>
<dbReference type="PANTHER" id="PTHR33504:SF1">
    <property type="entry name" value="FAMILY WITH SEQUENCE SIMILARITY 90, MEMBER A1B"/>
    <property type="match status" value="1"/>
</dbReference>
<reference evidence="2 3" key="1">
    <citation type="submission" date="2024-02" db="EMBL/GenBank/DDBJ databases">
        <authorList>
            <person name="Daric V."/>
            <person name="Darras S."/>
        </authorList>
    </citation>
    <scope>NUCLEOTIDE SEQUENCE [LARGE SCALE GENOMIC DNA]</scope>
</reference>
<feature type="compositionally biased region" description="Low complexity" evidence="1">
    <location>
        <begin position="324"/>
        <end position="341"/>
    </location>
</feature>
<feature type="region of interest" description="Disordered" evidence="1">
    <location>
        <begin position="377"/>
        <end position="407"/>
    </location>
</feature>
<comment type="caution">
    <text evidence="2">The sequence shown here is derived from an EMBL/GenBank/DDBJ whole genome shotgun (WGS) entry which is preliminary data.</text>
</comment>
<evidence type="ECO:0000313" key="3">
    <source>
        <dbReference type="Proteomes" id="UP001642483"/>
    </source>
</evidence>
<name>A0ABP0F0C9_CLALP</name>
<dbReference type="EMBL" id="CAWYQH010000001">
    <property type="protein sequence ID" value="CAK8671717.1"/>
    <property type="molecule type" value="Genomic_DNA"/>
</dbReference>
<dbReference type="PANTHER" id="PTHR33504">
    <property type="entry name" value="NADH DEHYDROGENASE (UBIQUINONE) 1 BETA SUBCOMPLEX, 4"/>
    <property type="match status" value="1"/>
</dbReference>
<gene>
    <name evidence="2" type="ORF">CVLEPA_LOCUS759</name>
</gene>